<protein>
    <submittedName>
        <fullName evidence="2">Uncharacterized protein</fullName>
    </submittedName>
</protein>
<dbReference type="Proteomes" id="UP000708148">
    <property type="component" value="Unassembled WGS sequence"/>
</dbReference>
<dbReference type="AlphaFoldDB" id="A0A8S1J1Q5"/>
<feature type="region of interest" description="Disordered" evidence="1">
    <location>
        <begin position="156"/>
        <end position="203"/>
    </location>
</feature>
<evidence type="ECO:0000313" key="2">
    <source>
        <dbReference type="EMBL" id="CAD7701030.1"/>
    </source>
</evidence>
<reference evidence="2" key="1">
    <citation type="submission" date="2020-12" db="EMBL/GenBank/DDBJ databases">
        <authorList>
            <person name="Iha C."/>
        </authorList>
    </citation>
    <scope>NUCLEOTIDE SEQUENCE</scope>
</reference>
<keyword evidence="3" id="KW-1185">Reference proteome</keyword>
<feature type="compositionally biased region" description="Basic and acidic residues" evidence="1">
    <location>
        <begin position="79"/>
        <end position="89"/>
    </location>
</feature>
<comment type="caution">
    <text evidence="2">The sequence shown here is derived from an EMBL/GenBank/DDBJ whole genome shotgun (WGS) entry which is preliminary data.</text>
</comment>
<evidence type="ECO:0000256" key="1">
    <source>
        <dbReference type="SAM" id="MobiDB-lite"/>
    </source>
</evidence>
<feature type="region of interest" description="Disordered" evidence="1">
    <location>
        <begin position="58"/>
        <end position="92"/>
    </location>
</feature>
<organism evidence="2 3">
    <name type="scientific">Ostreobium quekettii</name>
    <dbReference type="NCBI Taxonomy" id="121088"/>
    <lineage>
        <taxon>Eukaryota</taxon>
        <taxon>Viridiplantae</taxon>
        <taxon>Chlorophyta</taxon>
        <taxon>core chlorophytes</taxon>
        <taxon>Ulvophyceae</taxon>
        <taxon>TCBD clade</taxon>
        <taxon>Bryopsidales</taxon>
        <taxon>Ostreobineae</taxon>
        <taxon>Ostreobiaceae</taxon>
        <taxon>Ostreobium</taxon>
    </lineage>
</organism>
<accession>A0A8S1J1Q5</accession>
<proteinExistence type="predicted"/>
<evidence type="ECO:0000313" key="3">
    <source>
        <dbReference type="Proteomes" id="UP000708148"/>
    </source>
</evidence>
<sequence>MARRGEAPVLQHAPVARRKCAKCGVVKPASMFYRNKWAPSGLHHYCRPCEAARQRAYSRARGAMPQEARQRRRHRAALRQREGQERMGDGAKGVAGSARAWAAVFCRRDDATGEVDINVRIPKPGGVLAADNGVDLVEGSPDGEEMGMEGGFRVARKQASGDSAARSGGAAEGGLGMIDRGKSEDEGEGGGGGDERVAWSRPGGVQEVRTIDDWFRFCGPGGLGESAPKVRYFPRKRSRLQFLSRANRPRPRRRVVPSYVLEGGCGSGGNEMCDLGGRGGAQGRGANGGPR</sequence>
<dbReference type="EMBL" id="CAJHUC010001412">
    <property type="protein sequence ID" value="CAD7701030.1"/>
    <property type="molecule type" value="Genomic_DNA"/>
</dbReference>
<dbReference type="OrthoDB" id="10654531at2759"/>
<feature type="compositionally biased region" description="Low complexity" evidence="1">
    <location>
        <begin position="160"/>
        <end position="169"/>
    </location>
</feature>
<gene>
    <name evidence="2" type="ORF">OSTQU699_LOCUS6389</name>
</gene>
<name>A0A8S1J1Q5_9CHLO</name>